<proteinExistence type="predicted"/>
<organism evidence="1 2">
    <name type="scientific">Melastoma candidum</name>
    <dbReference type="NCBI Taxonomy" id="119954"/>
    <lineage>
        <taxon>Eukaryota</taxon>
        <taxon>Viridiplantae</taxon>
        <taxon>Streptophyta</taxon>
        <taxon>Embryophyta</taxon>
        <taxon>Tracheophyta</taxon>
        <taxon>Spermatophyta</taxon>
        <taxon>Magnoliopsida</taxon>
        <taxon>eudicotyledons</taxon>
        <taxon>Gunneridae</taxon>
        <taxon>Pentapetalae</taxon>
        <taxon>rosids</taxon>
        <taxon>malvids</taxon>
        <taxon>Myrtales</taxon>
        <taxon>Melastomataceae</taxon>
        <taxon>Melastomatoideae</taxon>
        <taxon>Melastomateae</taxon>
        <taxon>Melastoma</taxon>
    </lineage>
</organism>
<name>A0ACB9QXY2_9MYRT</name>
<keyword evidence="2" id="KW-1185">Reference proteome</keyword>
<evidence type="ECO:0000313" key="1">
    <source>
        <dbReference type="EMBL" id="KAI4370264.1"/>
    </source>
</evidence>
<dbReference type="EMBL" id="CM042884">
    <property type="protein sequence ID" value="KAI4370264.1"/>
    <property type="molecule type" value="Genomic_DNA"/>
</dbReference>
<evidence type="ECO:0000313" key="2">
    <source>
        <dbReference type="Proteomes" id="UP001057402"/>
    </source>
</evidence>
<protein>
    <submittedName>
        <fullName evidence="1">Uncharacterized protein</fullName>
    </submittedName>
</protein>
<dbReference type="Proteomes" id="UP001057402">
    <property type="component" value="Chromosome 5"/>
</dbReference>
<comment type="caution">
    <text evidence="1">The sequence shown here is derived from an EMBL/GenBank/DDBJ whole genome shotgun (WGS) entry which is preliminary data.</text>
</comment>
<gene>
    <name evidence="1" type="ORF">MLD38_018631</name>
</gene>
<accession>A0ACB9QXY2</accession>
<sequence length="114" mass="12965">MIRSSKDYAVPVTNLQMGSATYYLIKLVYTNAFHRLCNNMEGIRFLDRVKRTPITNPRKMSSSILCTLKCARANTTELTIMVHHTGMYLVREGRRKPRNTISSQTGAHIVTTMA</sequence>
<reference evidence="2" key="1">
    <citation type="journal article" date="2023" name="Front. Plant Sci.">
        <title>Chromosomal-level genome assembly of Melastoma candidum provides insights into trichome evolution.</title>
        <authorList>
            <person name="Zhong Y."/>
            <person name="Wu W."/>
            <person name="Sun C."/>
            <person name="Zou P."/>
            <person name="Liu Y."/>
            <person name="Dai S."/>
            <person name="Zhou R."/>
        </authorList>
    </citation>
    <scope>NUCLEOTIDE SEQUENCE [LARGE SCALE GENOMIC DNA]</scope>
</reference>